<dbReference type="AlphaFoldDB" id="X6P7U7"/>
<accession>X6P7U7</accession>
<dbReference type="EMBL" id="ASPP01002726">
    <property type="protein sequence ID" value="ETO34261.1"/>
    <property type="molecule type" value="Genomic_DNA"/>
</dbReference>
<reference evidence="1 2" key="1">
    <citation type="journal article" date="2013" name="Curr. Biol.">
        <title>The Genome of the Foraminiferan Reticulomyxa filosa.</title>
        <authorList>
            <person name="Glockner G."/>
            <person name="Hulsmann N."/>
            <person name="Schleicher M."/>
            <person name="Noegel A.A."/>
            <person name="Eichinger L."/>
            <person name="Gallinger C."/>
            <person name="Pawlowski J."/>
            <person name="Sierra R."/>
            <person name="Euteneuer U."/>
            <person name="Pillet L."/>
            <person name="Moustafa A."/>
            <person name="Platzer M."/>
            <person name="Groth M."/>
            <person name="Szafranski K."/>
            <person name="Schliwa M."/>
        </authorList>
    </citation>
    <scope>NUCLEOTIDE SEQUENCE [LARGE SCALE GENOMIC DNA]</scope>
</reference>
<comment type="caution">
    <text evidence="1">The sequence shown here is derived from an EMBL/GenBank/DDBJ whole genome shotgun (WGS) entry which is preliminary data.</text>
</comment>
<gene>
    <name evidence="1" type="ORF">RFI_02833</name>
</gene>
<evidence type="ECO:0000313" key="2">
    <source>
        <dbReference type="Proteomes" id="UP000023152"/>
    </source>
</evidence>
<evidence type="ECO:0000313" key="1">
    <source>
        <dbReference type="EMBL" id="ETO34261.1"/>
    </source>
</evidence>
<proteinExistence type="predicted"/>
<organism evidence="1 2">
    <name type="scientific">Reticulomyxa filosa</name>
    <dbReference type="NCBI Taxonomy" id="46433"/>
    <lineage>
        <taxon>Eukaryota</taxon>
        <taxon>Sar</taxon>
        <taxon>Rhizaria</taxon>
        <taxon>Retaria</taxon>
        <taxon>Foraminifera</taxon>
        <taxon>Monothalamids</taxon>
        <taxon>Reticulomyxidae</taxon>
        <taxon>Reticulomyxa</taxon>
    </lineage>
</organism>
<keyword evidence="2" id="KW-1185">Reference proteome</keyword>
<protein>
    <submittedName>
        <fullName evidence="1">Uncharacterized protein</fullName>
    </submittedName>
</protein>
<name>X6P7U7_RETFI</name>
<sequence>MIGLFILKEAYWEAAFLIPLLFIIRRYHDYFQNKFRPIFKCASLTSACERDKEIKRWIDEHHEEILQKRAQQHKVVAGDSDITPSDLDAKGVYLPPIMQIDFSKTPK</sequence>
<dbReference type="Proteomes" id="UP000023152">
    <property type="component" value="Unassembled WGS sequence"/>
</dbReference>